<feature type="region of interest" description="Disordered" evidence="1">
    <location>
        <begin position="121"/>
        <end position="148"/>
    </location>
</feature>
<evidence type="ECO:0000256" key="1">
    <source>
        <dbReference type="SAM" id="MobiDB-lite"/>
    </source>
</evidence>
<dbReference type="OrthoDB" id="3788377at2759"/>
<reference evidence="2 3" key="2">
    <citation type="journal article" date="2013" name="PLoS Genet.">
        <title>Comparative genome structure, secondary metabolite, and effector coding capacity across Cochliobolus pathogens.</title>
        <authorList>
            <person name="Condon B.J."/>
            <person name="Leng Y."/>
            <person name="Wu D."/>
            <person name="Bushley K.E."/>
            <person name="Ohm R.A."/>
            <person name="Otillar R."/>
            <person name="Martin J."/>
            <person name="Schackwitz W."/>
            <person name="Grimwood J."/>
            <person name="MohdZainudin N."/>
            <person name="Xue C."/>
            <person name="Wang R."/>
            <person name="Manning V.A."/>
            <person name="Dhillon B."/>
            <person name="Tu Z.J."/>
            <person name="Steffenson B.J."/>
            <person name="Salamov A."/>
            <person name="Sun H."/>
            <person name="Lowry S."/>
            <person name="LaButti K."/>
            <person name="Han J."/>
            <person name="Copeland A."/>
            <person name="Lindquist E."/>
            <person name="Barry K."/>
            <person name="Schmutz J."/>
            <person name="Baker S.E."/>
            <person name="Ciuffetti L.M."/>
            <person name="Grigoriev I.V."/>
            <person name="Zhong S."/>
            <person name="Turgeon B.G."/>
        </authorList>
    </citation>
    <scope>NUCLEOTIDE SEQUENCE [LARGE SCALE GENOMIC DNA]</scope>
    <source>
        <strain evidence="3">28A</strain>
    </source>
</reference>
<sequence length="191" mass="21098">MPSSSPTPSVQPVPGHPLHWEKHHGYRQTMYHDKAGIRIAESRRRSGVAGKVEPSTQPYVDFVLYPVEHTQYSSKNCSQDVSYHAAPKTRAAASYSRPHVTSAKHSSINRPEPAIIHAATEQSRTLSGGETTPFQLSGEPTPPPTPRVARLSTPELAELIEAPFCECGVERQIVRCCKTCSKEADLWSTQR</sequence>
<name>R0KP90_EXST2</name>
<reference evidence="2 3" key="1">
    <citation type="journal article" date="2012" name="PLoS Pathog.">
        <title>Diverse lifestyles and strategies of plant pathogenesis encoded in the genomes of eighteen Dothideomycetes fungi.</title>
        <authorList>
            <person name="Ohm R.A."/>
            <person name="Feau N."/>
            <person name="Henrissat B."/>
            <person name="Schoch C.L."/>
            <person name="Horwitz B.A."/>
            <person name="Barry K.W."/>
            <person name="Condon B.J."/>
            <person name="Copeland A.C."/>
            <person name="Dhillon B."/>
            <person name="Glaser F."/>
            <person name="Hesse C.N."/>
            <person name="Kosti I."/>
            <person name="LaButti K."/>
            <person name="Lindquist E.A."/>
            <person name="Lucas S."/>
            <person name="Salamov A.A."/>
            <person name="Bradshaw R.E."/>
            <person name="Ciuffetti L."/>
            <person name="Hamelin R.C."/>
            <person name="Kema G.H.J."/>
            <person name="Lawrence C."/>
            <person name="Scott J.A."/>
            <person name="Spatafora J.W."/>
            <person name="Turgeon B.G."/>
            <person name="de Wit P.J.G.M."/>
            <person name="Zhong S."/>
            <person name="Goodwin S.B."/>
            <person name="Grigoriev I.V."/>
        </authorList>
    </citation>
    <scope>NUCLEOTIDE SEQUENCE [LARGE SCALE GENOMIC DNA]</scope>
    <source>
        <strain evidence="3">28A</strain>
    </source>
</reference>
<dbReference type="Proteomes" id="UP000016935">
    <property type="component" value="Unassembled WGS sequence"/>
</dbReference>
<evidence type="ECO:0000313" key="2">
    <source>
        <dbReference type="EMBL" id="EOA90879.1"/>
    </source>
</evidence>
<dbReference type="GeneID" id="19397818"/>
<dbReference type="HOGENOM" id="CLU_1427752_0_0_1"/>
<dbReference type="RefSeq" id="XP_008021589.1">
    <property type="nucleotide sequence ID" value="XM_008023398.1"/>
</dbReference>
<accession>R0KP90</accession>
<dbReference type="EMBL" id="KB908482">
    <property type="protein sequence ID" value="EOA90879.1"/>
    <property type="molecule type" value="Genomic_DNA"/>
</dbReference>
<dbReference type="AlphaFoldDB" id="R0KP90"/>
<keyword evidence="3" id="KW-1185">Reference proteome</keyword>
<organism evidence="2 3">
    <name type="scientific">Exserohilum turcicum (strain 28A)</name>
    <name type="common">Northern leaf blight fungus</name>
    <name type="synonym">Setosphaeria turcica</name>
    <dbReference type="NCBI Taxonomy" id="671987"/>
    <lineage>
        <taxon>Eukaryota</taxon>
        <taxon>Fungi</taxon>
        <taxon>Dikarya</taxon>
        <taxon>Ascomycota</taxon>
        <taxon>Pezizomycotina</taxon>
        <taxon>Dothideomycetes</taxon>
        <taxon>Pleosporomycetidae</taxon>
        <taxon>Pleosporales</taxon>
        <taxon>Pleosporineae</taxon>
        <taxon>Pleosporaceae</taxon>
        <taxon>Exserohilum</taxon>
    </lineage>
</organism>
<evidence type="ECO:0000313" key="3">
    <source>
        <dbReference type="Proteomes" id="UP000016935"/>
    </source>
</evidence>
<proteinExistence type="predicted"/>
<dbReference type="eggNOG" id="ENOG502RJ1E">
    <property type="taxonomic scope" value="Eukaryota"/>
</dbReference>
<protein>
    <submittedName>
        <fullName evidence="2">Uncharacterized protein</fullName>
    </submittedName>
</protein>
<gene>
    <name evidence="2" type="ORF">SETTUDRAFT_158375</name>
</gene>
<feature type="compositionally biased region" description="Polar residues" evidence="1">
    <location>
        <begin position="121"/>
        <end position="135"/>
    </location>
</feature>